<dbReference type="FunFam" id="1.10.1200.10:FF:000016">
    <property type="entry name" value="Non-ribosomal peptide synthase"/>
    <property type="match status" value="1"/>
</dbReference>
<evidence type="ECO:0000256" key="1">
    <source>
        <dbReference type="ARBA" id="ARBA00001957"/>
    </source>
</evidence>
<dbReference type="Pfam" id="PF00501">
    <property type="entry name" value="AMP-binding"/>
    <property type="match status" value="4"/>
</dbReference>
<feature type="domain" description="Carrier" evidence="7">
    <location>
        <begin position="1"/>
        <end position="56"/>
    </location>
</feature>
<feature type="domain" description="Carrier" evidence="7">
    <location>
        <begin position="2154"/>
        <end position="2228"/>
    </location>
</feature>
<dbReference type="Pfam" id="PF00550">
    <property type="entry name" value="PP-binding"/>
    <property type="match status" value="5"/>
</dbReference>
<dbReference type="Gene3D" id="1.10.1200.10">
    <property type="entry name" value="ACP-like"/>
    <property type="match status" value="4"/>
</dbReference>
<proteinExistence type="inferred from homology"/>
<keyword evidence="6" id="KW-0045">Antibiotic biosynthesis</keyword>
<dbReference type="GO" id="GO:0031177">
    <property type="term" value="F:phosphopantetheine binding"/>
    <property type="evidence" value="ECO:0007669"/>
    <property type="project" value="InterPro"/>
</dbReference>
<dbReference type="RefSeq" id="WP_168433871.1">
    <property type="nucleotide sequence ID" value="NZ_JAAXOT010000002.1"/>
</dbReference>
<dbReference type="NCBIfam" id="NF003417">
    <property type="entry name" value="PRK04813.1"/>
    <property type="match status" value="4"/>
</dbReference>
<keyword evidence="9" id="KW-1185">Reference proteome</keyword>
<dbReference type="GO" id="GO:0017000">
    <property type="term" value="P:antibiotic biosynthetic process"/>
    <property type="evidence" value="ECO:0007669"/>
    <property type="project" value="UniProtKB-KW"/>
</dbReference>
<dbReference type="Gene3D" id="3.30.559.10">
    <property type="entry name" value="Chloramphenicol acetyltransferase-like domain"/>
    <property type="match status" value="6"/>
</dbReference>
<evidence type="ECO:0000256" key="3">
    <source>
        <dbReference type="ARBA" id="ARBA00022450"/>
    </source>
</evidence>
<dbReference type="NCBIfam" id="TIGR01733">
    <property type="entry name" value="AA-adenyl-dom"/>
    <property type="match status" value="4"/>
</dbReference>
<dbReference type="Gene3D" id="3.30.559.30">
    <property type="entry name" value="Nonribosomal peptide synthetase, condensation domain"/>
    <property type="match status" value="6"/>
</dbReference>
<dbReference type="InterPro" id="IPR020806">
    <property type="entry name" value="PKS_PP-bd"/>
</dbReference>
<keyword evidence="4" id="KW-0597">Phosphoprotein</keyword>
<dbReference type="UniPathway" id="UPA00011"/>
<dbReference type="SUPFAM" id="SSF47336">
    <property type="entry name" value="ACP-like"/>
    <property type="match status" value="5"/>
</dbReference>
<feature type="domain" description="Carrier" evidence="7">
    <location>
        <begin position="1092"/>
        <end position="1167"/>
    </location>
</feature>
<dbReference type="NCBIfam" id="TIGR01720">
    <property type="entry name" value="NRPS-para261"/>
    <property type="match status" value="2"/>
</dbReference>
<dbReference type="FunFam" id="1.10.1200.10:FF:000005">
    <property type="entry name" value="Nonribosomal peptide synthetase 1"/>
    <property type="match status" value="3"/>
</dbReference>
<dbReference type="Pfam" id="PF13193">
    <property type="entry name" value="AMP-binding_C"/>
    <property type="match status" value="3"/>
</dbReference>
<dbReference type="FunFam" id="3.40.50.12780:FF:000012">
    <property type="entry name" value="Non-ribosomal peptide synthetase"/>
    <property type="match status" value="2"/>
</dbReference>
<comment type="cofactor">
    <cofactor evidence="1">
        <name>pantetheine 4'-phosphate</name>
        <dbReference type="ChEBI" id="CHEBI:47942"/>
    </cofactor>
</comment>
<dbReference type="EMBL" id="JAAXOT010000002">
    <property type="protein sequence ID" value="NKY55798.1"/>
    <property type="molecule type" value="Genomic_DNA"/>
</dbReference>
<dbReference type="InterPro" id="IPR023213">
    <property type="entry name" value="CAT-like_dom_sf"/>
</dbReference>
<name>A0A846YF51_9NOCA</name>
<accession>A0A846YF51</accession>
<feature type="domain" description="Carrier" evidence="7">
    <location>
        <begin position="5256"/>
        <end position="5331"/>
    </location>
</feature>
<dbReference type="Gene3D" id="2.30.38.10">
    <property type="entry name" value="Luciferase, Domain 3"/>
    <property type="match status" value="4"/>
</dbReference>
<protein>
    <submittedName>
        <fullName evidence="8">Amino acid adenylation domain-containing protein</fullName>
    </submittedName>
</protein>
<evidence type="ECO:0000313" key="8">
    <source>
        <dbReference type="EMBL" id="NKY55798.1"/>
    </source>
</evidence>
<keyword evidence="5" id="KW-0677">Repeat</keyword>
<evidence type="ECO:0000256" key="2">
    <source>
        <dbReference type="ARBA" id="ARBA00006432"/>
    </source>
</evidence>
<dbReference type="InterPro" id="IPR000873">
    <property type="entry name" value="AMP-dep_synth/lig_dom"/>
</dbReference>
<dbReference type="Pfam" id="PF00975">
    <property type="entry name" value="Thioesterase"/>
    <property type="match status" value="1"/>
</dbReference>
<dbReference type="InterPro" id="IPR020845">
    <property type="entry name" value="AMP-binding_CS"/>
</dbReference>
<dbReference type="GO" id="GO:0008610">
    <property type="term" value="P:lipid biosynthetic process"/>
    <property type="evidence" value="ECO:0007669"/>
    <property type="project" value="UniProtKB-ARBA"/>
</dbReference>
<dbReference type="Gene3D" id="3.30.300.30">
    <property type="match status" value="4"/>
</dbReference>
<dbReference type="InterPro" id="IPR001242">
    <property type="entry name" value="Condensation_dom"/>
</dbReference>
<dbReference type="InterPro" id="IPR036736">
    <property type="entry name" value="ACP-like_sf"/>
</dbReference>
<dbReference type="SUPFAM" id="SSF52777">
    <property type="entry name" value="CoA-dependent acyltransferases"/>
    <property type="match status" value="12"/>
</dbReference>
<comment type="caution">
    <text evidence="8">The sequence shown here is derived from an EMBL/GenBank/DDBJ whole genome shotgun (WGS) entry which is preliminary data.</text>
</comment>
<feature type="domain" description="Carrier" evidence="7">
    <location>
        <begin position="3712"/>
        <end position="3786"/>
    </location>
</feature>
<dbReference type="FunFam" id="2.30.38.10:FF:000001">
    <property type="entry name" value="Non-ribosomal peptide synthetase PvdI"/>
    <property type="match status" value="1"/>
</dbReference>
<dbReference type="InterPro" id="IPR025110">
    <property type="entry name" value="AMP-bd_C"/>
</dbReference>
<dbReference type="InterPro" id="IPR010071">
    <property type="entry name" value="AA_adenyl_dom"/>
</dbReference>
<dbReference type="SMART" id="SM00824">
    <property type="entry name" value="PKS_TE"/>
    <property type="match status" value="1"/>
</dbReference>
<dbReference type="PROSITE" id="PS00455">
    <property type="entry name" value="AMP_BINDING"/>
    <property type="match status" value="4"/>
</dbReference>
<dbReference type="InterPro" id="IPR020802">
    <property type="entry name" value="TesA-like"/>
</dbReference>
<dbReference type="FunFam" id="3.30.300.30:FF:000010">
    <property type="entry name" value="Enterobactin synthetase component F"/>
    <property type="match status" value="1"/>
</dbReference>
<organism evidence="8 9">
    <name type="scientific">Nocardia flavorosea</name>
    <dbReference type="NCBI Taxonomy" id="53429"/>
    <lineage>
        <taxon>Bacteria</taxon>
        <taxon>Bacillati</taxon>
        <taxon>Actinomycetota</taxon>
        <taxon>Actinomycetes</taxon>
        <taxon>Mycobacteriales</taxon>
        <taxon>Nocardiaceae</taxon>
        <taxon>Nocardia</taxon>
    </lineage>
</organism>
<dbReference type="FunFam" id="3.40.50.980:FF:000001">
    <property type="entry name" value="Non-ribosomal peptide synthetase"/>
    <property type="match status" value="4"/>
</dbReference>
<evidence type="ECO:0000313" key="9">
    <source>
        <dbReference type="Proteomes" id="UP000570678"/>
    </source>
</evidence>
<evidence type="ECO:0000256" key="4">
    <source>
        <dbReference type="ARBA" id="ARBA00022553"/>
    </source>
</evidence>
<dbReference type="GO" id="GO:0005829">
    <property type="term" value="C:cytosol"/>
    <property type="evidence" value="ECO:0007669"/>
    <property type="project" value="TreeGrafter"/>
</dbReference>
<dbReference type="CDD" id="cd19540">
    <property type="entry name" value="LCL_NRPS-like"/>
    <property type="match status" value="2"/>
</dbReference>
<dbReference type="InterPro" id="IPR001031">
    <property type="entry name" value="Thioesterase"/>
</dbReference>
<dbReference type="InterPro" id="IPR006162">
    <property type="entry name" value="Ppantetheine_attach_site"/>
</dbReference>
<dbReference type="Pfam" id="PF00668">
    <property type="entry name" value="Condensation"/>
    <property type="match status" value="7"/>
</dbReference>
<dbReference type="Gene3D" id="3.40.50.980">
    <property type="match status" value="8"/>
</dbReference>
<dbReference type="SMART" id="SM00823">
    <property type="entry name" value="PKS_PP"/>
    <property type="match status" value="5"/>
</dbReference>
<dbReference type="SUPFAM" id="SSF56801">
    <property type="entry name" value="Acetyl-CoA synthetase-like"/>
    <property type="match status" value="4"/>
</dbReference>
<comment type="similarity">
    <text evidence="2">Belongs to the ATP-dependent AMP-binding enzyme family.</text>
</comment>
<evidence type="ECO:0000256" key="6">
    <source>
        <dbReference type="ARBA" id="ARBA00023194"/>
    </source>
</evidence>
<dbReference type="SUPFAM" id="SSF53474">
    <property type="entry name" value="alpha/beta-Hydrolases"/>
    <property type="match status" value="1"/>
</dbReference>
<dbReference type="InterPro" id="IPR009081">
    <property type="entry name" value="PP-bd_ACP"/>
</dbReference>
<dbReference type="CDD" id="cd17646">
    <property type="entry name" value="A_NRPS_AB3403-like"/>
    <property type="match status" value="2"/>
</dbReference>
<dbReference type="GO" id="GO:0043041">
    <property type="term" value="P:amino acid activation for nonribosomal peptide biosynthetic process"/>
    <property type="evidence" value="ECO:0007669"/>
    <property type="project" value="TreeGrafter"/>
</dbReference>
<dbReference type="InterPro" id="IPR029058">
    <property type="entry name" value="AB_hydrolase_fold"/>
</dbReference>
<dbReference type="PANTHER" id="PTHR45527:SF1">
    <property type="entry name" value="FATTY ACID SYNTHASE"/>
    <property type="match status" value="1"/>
</dbReference>
<dbReference type="GO" id="GO:0003824">
    <property type="term" value="F:catalytic activity"/>
    <property type="evidence" value="ECO:0007669"/>
    <property type="project" value="InterPro"/>
</dbReference>
<dbReference type="Proteomes" id="UP000570678">
    <property type="component" value="Unassembled WGS sequence"/>
</dbReference>
<dbReference type="InterPro" id="IPR010060">
    <property type="entry name" value="NRPS_synth"/>
</dbReference>
<dbReference type="PROSITE" id="PS50075">
    <property type="entry name" value="CARRIER"/>
    <property type="match status" value="5"/>
</dbReference>
<dbReference type="GO" id="GO:0044550">
    <property type="term" value="P:secondary metabolite biosynthetic process"/>
    <property type="evidence" value="ECO:0007669"/>
    <property type="project" value="UniProtKB-ARBA"/>
</dbReference>
<dbReference type="PROSITE" id="PS00012">
    <property type="entry name" value="PHOSPHOPANTETHEINE"/>
    <property type="match status" value="5"/>
</dbReference>
<feature type="non-terminal residue" evidence="8">
    <location>
        <position position="1"/>
    </location>
</feature>
<dbReference type="PANTHER" id="PTHR45527">
    <property type="entry name" value="NONRIBOSOMAL PEPTIDE SYNTHETASE"/>
    <property type="match status" value="1"/>
</dbReference>
<keyword evidence="3" id="KW-0596">Phosphopantetheine</keyword>
<dbReference type="FunFam" id="3.30.300.30:FF:000015">
    <property type="entry name" value="Nonribosomal peptide synthase SidD"/>
    <property type="match status" value="1"/>
</dbReference>
<dbReference type="GO" id="GO:0072330">
    <property type="term" value="P:monocarboxylic acid biosynthetic process"/>
    <property type="evidence" value="ECO:0007669"/>
    <property type="project" value="UniProtKB-ARBA"/>
</dbReference>
<gene>
    <name evidence="8" type="ORF">HGA15_06420</name>
</gene>
<sequence>DRIGADDDFFALGGNSLIATQVAARVGQALDVQVPVRMLFEASTVTLLAARIEEQAGAGGRTALVPRQRTSVTLPTGEAVVAAPLSSAQQRMWFLNRFDQQSTAYNLPMAIRLSGDLDVNALRAAVADLVARHEVLRTVYPETESGPVQVVLPAGDAGPVLRMRSVPAAEVISAVSDLASAGFDVTAEVPLRVSLFQLDGPVDAARVDVDAAESGANTAGVPGEFVLAMVVHHIASDGSSVGPLTRDLMTAYAARAAGEAPGWAPLPVQYADYSIWQRALLGDETDPESLAAKQLGYWESALGGIPDQLDLPMDRPRPAVQSFAGGRVEIRFAPELHAGLLRVAQQQGATLFMVVHSALAVLLSRLSGTDDIAIGTPIAGRGEQALDDLIGMFVNTLVLRTQVDRGETFTDLLARQREIDIAAYAHADVPFERLVEVLNPVRSTARHPLFQVGLTFQNMGPAGLVLPGLTVSPVDFDSEMSQFDLNLIVGDAYDEAGEPLGLDGYLTYASALFDHATAEGFADRLTRLLHGIAADPAVPVGDLEILAPAERTLMLEQWNATGYPFTPRLLLEGFEQAAIAFPDRVAVSFEGTSLSYGEFSARVNRLARYLIAQGVGPESLVGLLASRSVDLVVGMYAVVAAGGAYVPLDPAHPGERIGYILDTAAPVCLLSTTADVQAVGIEPAAGDSALGGTVGVLAGVPVLALDILDISGFDAAPVTDADRLAPMRPSNTAYVIFTSGSTGRPKGVAVPHSAIANQVAWMLAHYPMGSADVYLQKTATTFDVSLWGYFLPLAAGAHLVVATPDGHRDPEYLARVIAEQQVTVTDFVPSMLTVFAAHTPSGAIPSLRHIFVIGEALPPETVTAMRAVSDAAVHNLYGPTEAAVSITYWPTTGDEAGSVPIGVPQWNSQVYALDSRLRPVPEGVIGELYLAGNQLARGYVTRPDLSSDRFVASPFDPGGRMYRTGDLVRWRRVDGGPVLEYLGRTDFQVKFRGQRIELGEIESAFLAQPQVSQAVALVANSTLGEQLVAYVVAAPGERTVPVTLLEAVRELLPTYMIPSAVVELAEFPLNTSGKLDRKALPEPVFESREFRAPSTPIEEIVAGVFADVLGIERIGADDDFFALGGNSLIATQVAARVGQALGAQVPVRMLFESSTVTSLAAAAETATGRDDLPVLAPLPRPERVPLSLAQQRMWFLNQFDTDSIAYNIPVAVRLAGDLDVAALRAAVTDVVSRHETLRTIYPAHDGRPYQLLLPVAQAVPDLTVVPVPVDEVRDRITDVVAAGFDVTTEVPLRAALFHPADSEYVLVFVVHHISADGWSMGPLTRDLMTAYAARAAGSPPGWAPLPVQYADYSIWQREVLGSEDDPDSLVSAQVQYWRRTLAQLPDELNLPGDRPRPGIQSFAGGTVPFQIDAPLHEGVKRLATEHNATVFMVIHAALALLLARLSGTDDVAVGTPIAGRGEAELDDVIGMFVNTLVLRSHVRGEFSFAEFLAATRESDLQAFAHADVPFERLVELVEVERSTARHPLFQVALSFENLPAADFQLPGLRISGVDFDVDTAKFDLSLRVVETEAGMAAEFTYARDLFDSETIAVFSRRFLYLLEALIRTPNAPIGDLPIMDDSEYRLLTHIHGDEVMATGLLPELLHNGVRMNPDGVAVRYRGRSVTYQELDAESSRLARALIDRGVGPESVVALAFPRSYEIVLAFWAVAKAGGAHLPVDTGYPADRMRHMLSDSGAVLGLTSGEFADRLPGETPWLRLDDPEFRAELVTKPAHRVTDAERTTPLMMWHPAYVIYTSGSTGLPKGVVVTHAGIGGLADVATDLYHLESKHRFLHVCSPSFDPSVLEWVCTGYTGATLVVAPGEIIGGPDLAELVRTEEVTHMVMTPAVLGTMDPADLDALEVVSAGGDVTTPELLAKWEPGRRYFNGYGPTETTIISSYARLFPGEHVTIGDPVHGMSALVLDARLNPVPPGVAGELYLSGGALARGYHNRAGLTADRFVANPFSFQGSRMYRTGDVVRWYAAPGRRAGNEALPTVHWELDYVGRTDFQVKIRGFRVELGEVDTALASHSDIDYAVTLGKETAAGATILVSYVLPAAARSVDTAAVTEFVSDRLPAYMVPSAIVVLDEIPLTPVGKLDRKALPEPVLEARSYRAPQGEVEVAIAQVFAEVLGVERVGVDDSFFALGGDSILSIQLVSRARVRGVVFTPRNVFEQRTVAGLAAVAESVDSGAADALALAELPGGGVGRMPLTPIMRFMVERPGSSGRFHQSIALELPVGISRESIAAVAGSVIDRHDMLRARLFRSDEDWVLETTAPGSVDVDALIDHTVFDSAATDAEFHEIAAAAIDTALDRLDPAAGVVLRFVWLEPDAGERTSRLVVLAHHLVVDGVTWRILIPDFVLSAVAHKAGQTPQLPAPVTSMRTWAHELERQAHSAERVAELAYWRTVVSTPDPLLSSRPIDPAVDTTGVSETHVVELPAAVTQSLLTTVPALFHGGVNDGLLTALALATAAWRARRVPGTALDDPLLLRLEGHGREETVVPGADLSRTAGWFTTLFPVRFDLSGIDILEALDGGPALGTALKAVKEQLLAVPDKGIGYGLLRYLNSATAVELPRTVPGQVSFNYLGRVGGGELSEDAGDLGWLPAGDSAGLTGAQDADMPAMSLVDINAVVVGDTLSARIGYPSTLLSADEAREFGDLWVRALTAIAQHVASPGAGGHTPSDFAMVALTQADVDNFERLFPTPVADVWPLSALQNGMLFHAQLADESVDVYTAQSVLTLTGRLDAGRLRAAAQALVDRYENLRTVFVTDHAGNPVQVVLSEVRVDWTEHDRSDTGNAEDLIEADRTRRFDLAEPGLIRFMLIKVAAQRWRFVVSNHHIVLDGWSMPLLMRDLLALYAVRANPDALPPVRSYRHFLGWVRRQDRGVALAAWSSALSGVDEPTLLSGPLSGGADSTHEIETLSGEYTFELDPEATSRVIALAAELGVTVNTVLQVAWAVLLGRLTGRADVVFGTTVSGRPAQLAGVESMVGLFINTVPVRVRFEHSESVRELLTRTQGEQADLLDHHHVGLADIQAQTGLATLFDTLLVFESYPVDADGIQAQAVDIDGVALTELDMEDATHYPLTLVATLGSTLGLRAGYLRDIFGEAEVRRIADRLVRVLTGIADDPDRPIGTFDLLDDVERELVLRRWNDTAHMVDTSATLVSMFETQAALVPDAAAVSFDSVTLTYADFSARVNRLARHLISLGVGPETSVALLMSRSLDLVAGMYAVVTAGGAYVPLDPDHPVERTRYVVETAAPVCVLSTTADMPADDGAGTREIAGVPVFALDTVDTSGFDAAPVTDADRRAPVRPSNTAYVIFTSGSTGRPKGVAVPHSAIVNQVAWMLAQYPMGSADVYLQKTATTFDVSLWGYFLPLAAGAHLVVATPDGHRDPEYLARVIAEQQVTVTDFVPSMLTVFVAHTPLGALASLRHVFVIGEALPPKTAQRLRELTGAAVHNLYGPTEAAVSVTYKEVTDADTVTVPIGAPEFNTQAYVLDGRLQPVPVGVAGELYLAGTQLARGYVARPDLSADRFVASPFGAGERMYRTGDLVRWTADGELDYLGRIDFQVKVRGLRIELGEIETALTEINEVSQAVVVVRGDTPAGDQLVGYVVPAAGATPDTEEVRSVLKGRLPAYMVPEALVVLAEIPLNATGKLDRRALPAPSFGPREFRAPSTAAEKVVAEVFAEVLGAPRVGVDDSFFALGGDSILSIQLVSRAKTRGVVFTPRDVFTHRTVAALADIATVGEAAEQRLAELPGNGVGEMPPLPFMAQILGENRPYGRFTQSMMLQLPAGIDHVGLVATLSALFEHHDALRALVRDRPGDPVLEVLAPDAIDIGALIHRAELDDAIDAAELSRIASAELDSALGRLDPTAVMAQFVWFSFPGERPDVLLFVAHHFVIDGVSWRIIIADLALAWSQVAGGQPVSLPPVGTSLRHWAHGLAEAAVTSERVAELPYWQKVSAAPEPVLGNRPFDPAIDTNATVERFEVTLPAATTEAVLTDIGTRYHGGPDDALLSALVLALARWRGGSPFEPAVVKLEGHGREETVVPGADLSRTVGWFTAVYPVRLELPEIDIDDAFAGGSALGAVVKAVKEQLLAVPDKGLGYGMLRYLNPETGNRLPEQIPGQIGFNYLGRATAGEIPAELAEFGWLPTGELGPLAADGARDMPAHAALDINAIVTSGADGPVLSTTFAYPTGLLSEARVREFADLWCAALTALADHARTTEAGGFTPSDMSLVRVSQTDIERWEQVYPAMSEVWPLSPLQSGLLFHAQLMRDGHDVYTMQTSLALSGRIDPARLRQAAETLLLRYPNLRTAFVADDTGQWVQVVLGSVSVPWRDIDLRDLPEHERDKELARLLTADRTQQFDMAAPPLVRFHLARLTDDGWQLTFTTHHILVDGWSMPLLMRDLLMLYAVRGDTAALGRAVSYRNYLSWLGNRDHAVSAQAWRDALAGFDGPTLLAPEPLASESYEMGTYIAEIDSDRTRCLTERTAELGVTVNTLVQAAWGVLLGWTTGRDDVVFGATVSGRPPELPGIESMVGLFINTLPVRVRIDRRASSNELLTELQREQAALMEHHHLGLTDIQRAAGVAVQFDTLLVFESYPTDAAAVAATGDIDGMSITGVQARDNSHYPLTLVVTADGTVRIMLKYLTSRFDAAAVETLAARLLRVIDHLVDAPDQPVGDAQLLSIAERAELGSRSGGPAVPAQTLPDLLTAAVAVDPSAPAVVFDGRRYTYEEFDERSNRLARALIVLGLGAEDVVALAVPRSADSVLAEWAVTKSGAAFLPVDPTYPEDRIAHMLTDSGASVGITVSSVRADLPDSVDWLVLDEFEIYGYSAAAITDAERVRPLTPANTAYVIYTSGSTGVPKGVVVSHAGLANFSAEQVERYGLTPASRALAFASPSFDASILELLLAVGSAGALVVVPTGTYGGAELGELISREGVTVGLITPSVLASLDPADLAGMEVIIAGGEAVSADLVAKWSTAPEGGIQRRFHNAYGPTEATIATNISGRLLPGDPVTIGGPVRGMRALVLDDRLNPVPEGVAGELYVGGVQLARGYHARAGLTSERFVADPHGEPGARLYRTGDLVRWRRDAAGDPAVEYVGRNDFQVKVRGFRIELGEIDAVLTSSGQVDFAVTLGHEGMAGAVSLVSYVVAVPGYSIDVTELRDYAGQRLPTHMVPSSIMVLDAIPLTPAGKLDRRALPEPVFAGEAEFRAPRSPLEHTVAAVFAEVLGVERVGVDDSFFALGGNSLLATKVAARLGAETGTDISVQWLFTDATVGGLAARLAEPAEAEELSEAALRVVLPIRETGSATPIFAIHARDGLAWSFTGLARLLPADQPIYGLQSPAYSDAGYDPASLSEIADRYLAEIRRIQPSGPYRLLGWSLGGVLAHAVATALQAAGEHVEMLAMLDSHPGVDPGVFETILRAALLEQGILTEDTDRNIGELGDAELARLHELIPPELLRLPVDRLRAVYRTAARSAELIAGHEPGIYRGVVDFFRADVPTPGAQQAGPRAGDWWPYVSGEVAEYAVPATHEEMTTAEALGVIAPHLLARLGITSGED</sequence>
<dbReference type="CDD" id="cd19543">
    <property type="entry name" value="DCL_NRPS"/>
    <property type="match status" value="2"/>
</dbReference>
<evidence type="ECO:0000256" key="5">
    <source>
        <dbReference type="ARBA" id="ARBA00022737"/>
    </source>
</evidence>
<dbReference type="Gene3D" id="3.40.50.1820">
    <property type="entry name" value="alpha/beta hydrolase"/>
    <property type="match status" value="1"/>
</dbReference>
<reference evidence="8 9" key="1">
    <citation type="submission" date="2020-04" db="EMBL/GenBank/DDBJ databases">
        <title>MicrobeNet Type strains.</title>
        <authorList>
            <person name="Nicholson A.C."/>
        </authorList>
    </citation>
    <scope>NUCLEOTIDE SEQUENCE [LARGE SCALE GENOMIC DNA]</scope>
    <source>
        <strain evidence="8 9">JCM 3332</strain>
    </source>
</reference>
<evidence type="ECO:0000259" key="7">
    <source>
        <dbReference type="PROSITE" id="PS50075"/>
    </source>
</evidence>
<dbReference type="InterPro" id="IPR045851">
    <property type="entry name" value="AMP-bd_C_sf"/>
</dbReference>